<dbReference type="EMBL" id="UINC01230740">
    <property type="protein sequence ID" value="SVE62995.1"/>
    <property type="molecule type" value="Genomic_DNA"/>
</dbReference>
<dbReference type="InterPro" id="IPR011256">
    <property type="entry name" value="Reg_factor_effector_dom_sf"/>
</dbReference>
<dbReference type="PANTHER" id="PTHR11220:SF1">
    <property type="entry name" value="HEME-BINDING PROTEIN 2"/>
    <property type="match status" value="1"/>
</dbReference>
<feature type="non-terminal residue" evidence="1">
    <location>
        <position position="103"/>
    </location>
</feature>
<dbReference type="Pfam" id="PF04832">
    <property type="entry name" value="SOUL"/>
    <property type="match status" value="1"/>
</dbReference>
<reference evidence="1" key="1">
    <citation type="submission" date="2018-05" db="EMBL/GenBank/DDBJ databases">
        <authorList>
            <person name="Lanie J.A."/>
            <person name="Ng W.-L."/>
            <person name="Kazmierczak K.M."/>
            <person name="Andrzejewski T.M."/>
            <person name="Davidsen T.M."/>
            <person name="Wayne K.J."/>
            <person name="Tettelin H."/>
            <person name="Glass J.I."/>
            <person name="Rusch D."/>
            <person name="Podicherti R."/>
            <person name="Tsui H.-C.T."/>
            <person name="Winkler M.E."/>
        </authorList>
    </citation>
    <scope>NUCLEOTIDE SEQUENCE</scope>
</reference>
<dbReference type="SUPFAM" id="SSF55136">
    <property type="entry name" value="Probable bacterial effector-binding domain"/>
    <property type="match status" value="1"/>
</dbReference>
<evidence type="ECO:0000313" key="1">
    <source>
        <dbReference type="EMBL" id="SVE62995.1"/>
    </source>
</evidence>
<dbReference type="PANTHER" id="PTHR11220">
    <property type="entry name" value="HEME-BINDING PROTEIN-RELATED"/>
    <property type="match status" value="1"/>
</dbReference>
<dbReference type="Gene3D" id="3.20.80.10">
    <property type="entry name" value="Regulatory factor, effector binding domain"/>
    <property type="match status" value="1"/>
</dbReference>
<evidence type="ECO:0008006" key="2">
    <source>
        <dbReference type="Google" id="ProtNLM"/>
    </source>
</evidence>
<dbReference type="InterPro" id="IPR006917">
    <property type="entry name" value="SOUL_heme-bd"/>
</dbReference>
<protein>
    <recommendedName>
        <fullName evidence="2">SOUL heme-binding protein</fullName>
    </recommendedName>
</protein>
<name>A0A383F3K6_9ZZZZ</name>
<accession>A0A383F3K6</accession>
<sequence length="103" mass="11253">MHRLLLLMLILPGIASAVEKLPYSVLDYPGEIELRQYPAHNLAITQVKGGFKAAGSEGFRRLVTYIFGSNAGDRKIAMTAPIMQSAVAADQYQLSLFMPSQIA</sequence>
<organism evidence="1">
    <name type="scientific">marine metagenome</name>
    <dbReference type="NCBI Taxonomy" id="408172"/>
    <lineage>
        <taxon>unclassified sequences</taxon>
        <taxon>metagenomes</taxon>
        <taxon>ecological metagenomes</taxon>
    </lineage>
</organism>
<gene>
    <name evidence="1" type="ORF">METZ01_LOCUS515849</name>
</gene>
<dbReference type="AlphaFoldDB" id="A0A383F3K6"/>
<proteinExistence type="predicted"/>